<feature type="compositionally biased region" description="Basic residues" evidence="6">
    <location>
        <begin position="1"/>
        <end position="11"/>
    </location>
</feature>
<feature type="region of interest" description="Disordered" evidence="6">
    <location>
        <begin position="1"/>
        <end position="23"/>
    </location>
</feature>
<dbReference type="Proteomes" id="UP000236173">
    <property type="component" value="Unassembled WGS sequence"/>
</dbReference>
<dbReference type="HAMAP" id="MF_01114">
    <property type="entry name" value="RecX"/>
    <property type="match status" value="1"/>
</dbReference>
<accession>A0A2H5XEL0</accession>
<sequence length="173" mass="19703">MQHRRKSKRATKGPQQTGSIEDAKNAALRLLRYRARSERELLARLQQKGWDADSAHQVVARFREVGLVDDAALAEAVVQSALADRKPHSRWEVRYKLRALGIPDDLVERALAVWTDEIERAMAERYLRRRLPSTPPTPRDLARAARAAVQKGFAWDAVRDALRSCQTTPDEEL</sequence>
<name>A0A2H5XEL0_9BACT</name>
<evidence type="ECO:0000256" key="6">
    <source>
        <dbReference type="SAM" id="MobiDB-lite"/>
    </source>
</evidence>
<dbReference type="GO" id="GO:0006282">
    <property type="term" value="P:regulation of DNA repair"/>
    <property type="evidence" value="ECO:0007669"/>
    <property type="project" value="UniProtKB-UniRule"/>
</dbReference>
<dbReference type="Pfam" id="PF02631">
    <property type="entry name" value="RecX_HTH2"/>
    <property type="match status" value="1"/>
</dbReference>
<dbReference type="PANTHER" id="PTHR33602:SF1">
    <property type="entry name" value="REGULATORY PROTEIN RECX FAMILY PROTEIN"/>
    <property type="match status" value="1"/>
</dbReference>
<comment type="similarity">
    <text evidence="2 5">Belongs to the RecX family.</text>
</comment>
<dbReference type="EMBL" id="BEHT01000032">
    <property type="protein sequence ID" value="GBC99621.1"/>
    <property type="molecule type" value="Genomic_DNA"/>
</dbReference>
<feature type="domain" description="RecX second three-helical" evidence="7">
    <location>
        <begin position="69"/>
        <end position="111"/>
    </location>
</feature>
<dbReference type="Gene3D" id="1.10.10.10">
    <property type="entry name" value="Winged helix-like DNA-binding domain superfamily/Winged helix DNA-binding domain"/>
    <property type="match status" value="1"/>
</dbReference>
<evidence type="ECO:0000256" key="3">
    <source>
        <dbReference type="ARBA" id="ARBA00018111"/>
    </source>
</evidence>
<evidence type="ECO:0000256" key="2">
    <source>
        <dbReference type="ARBA" id="ARBA00009695"/>
    </source>
</evidence>
<dbReference type="PANTHER" id="PTHR33602">
    <property type="entry name" value="REGULATORY PROTEIN RECX FAMILY PROTEIN"/>
    <property type="match status" value="1"/>
</dbReference>
<dbReference type="InterPro" id="IPR053924">
    <property type="entry name" value="RecX_HTH_2nd"/>
</dbReference>
<evidence type="ECO:0000259" key="8">
    <source>
        <dbReference type="Pfam" id="PF21982"/>
    </source>
</evidence>
<dbReference type="AlphaFoldDB" id="A0A2H5XEL0"/>
<dbReference type="InterPro" id="IPR003783">
    <property type="entry name" value="Regulatory_RecX"/>
</dbReference>
<comment type="caution">
    <text evidence="9">The sequence shown here is derived from an EMBL/GenBank/DDBJ whole genome shotgun (WGS) entry which is preliminary data.</text>
</comment>
<evidence type="ECO:0000256" key="4">
    <source>
        <dbReference type="ARBA" id="ARBA00022490"/>
    </source>
</evidence>
<gene>
    <name evidence="5 9" type="primary">recX</name>
    <name evidence="9" type="ORF">HRbin17_02150</name>
</gene>
<comment type="function">
    <text evidence="5">Modulates RecA activity.</text>
</comment>
<reference evidence="10" key="1">
    <citation type="submission" date="2017-09" db="EMBL/GenBank/DDBJ databases">
        <title>Metaegenomics of thermophilic ammonia-oxidizing enrichment culture.</title>
        <authorList>
            <person name="Kato S."/>
            <person name="Suzuki K."/>
        </authorList>
    </citation>
    <scope>NUCLEOTIDE SEQUENCE [LARGE SCALE GENOMIC DNA]</scope>
</reference>
<dbReference type="InterPro" id="IPR036388">
    <property type="entry name" value="WH-like_DNA-bd_sf"/>
</dbReference>
<evidence type="ECO:0000313" key="10">
    <source>
        <dbReference type="Proteomes" id="UP000236173"/>
    </source>
</evidence>
<organism evidence="9 10">
    <name type="scientific">Candidatus Fervidibacter japonicus</name>
    <dbReference type="NCBI Taxonomy" id="2035412"/>
    <lineage>
        <taxon>Bacteria</taxon>
        <taxon>Candidatus Fervidibacterota</taxon>
        <taxon>Candidatus Fervidibacter</taxon>
    </lineage>
</organism>
<protein>
    <recommendedName>
        <fullName evidence="3 5">Regulatory protein RecX</fullName>
    </recommendedName>
</protein>
<evidence type="ECO:0000313" key="9">
    <source>
        <dbReference type="EMBL" id="GBC99621.1"/>
    </source>
</evidence>
<dbReference type="GO" id="GO:0005737">
    <property type="term" value="C:cytoplasm"/>
    <property type="evidence" value="ECO:0007669"/>
    <property type="project" value="UniProtKB-SubCell"/>
</dbReference>
<feature type="domain" description="RecX first three-helical" evidence="8">
    <location>
        <begin position="23"/>
        <end position="61"/>
    </location>
</feature>
<comment type="subcellular location">
    <subcellularLocation>
        <location evidence="1 5">Cytoplasm</location>
    </subcellularLocation>
</comment>
<evidence type="ECO:0000256" key="5">
    <source>
        <dbReference type="HAMAP-Rule" id="MF_01114"/>
    </source>
</evidence>
<evidence type="ECO:0000259" key="7">
    <source>
        <dbReference type="Pfam" id="PF02631"/>
    </source>
</evidence>
<evidence type="ECO:0000256" key="1">
    <source>
        <dbReference type="ARBA" id="ARBA00004496"/>
    </source>
</evidence>
<proteinExistence type="inferred from homology"/>
<dbReference type="Pfam" id="PF21982">
    <property type="entry name" value="RecX_HTH1"/>
    <property type="match status" value="1"/>
</dbReference>
<dbReference type="InterPro" id="IPR053926">
    <property type="entry name" value="RecX_HTH_1st"/>
</dbReference>
<keyword evidence="4 5" id="KW-0963">Cytoplasm</keyword>